<organism evidence="2">
    <name type="scientific">Anguilla anguilla</name>
    <name type="common">European freshwater eel</name>
    <name type="synonym">Muraena anguilla</name>
    <dbReference type="NCBI Taxonomy" id="7936"/>
    <lineage>
        <taxon>Eukaryota</taxon>
        <taxon>Metazoa</taxon>
        <taxon>Chordata</taxon>
        <taxon>Craniata</taxon>
        <taxon>Vertebrata</taxon>
        <taxon>Euteleostomi</taxon>
        <taxon>Actinopterygii</taxon>
        <taxon>Neopterygii</taxon>
        <taxon>Teleostei</taxon>
        <taxon>Anguilliformes</taxon>
        <taxon>Anguillidae</taxon>
        <taxon>Anguilla</taxon>
    </lineage>
</organism>
<sequence length="43" mass="4591">MRSSTSKSVSMDLSQKYGLFPSSKGGATSPDGGIQVSWDLMHE</sequence>
<evidence type="ECO:0000256" key="1">
    <source>
        <dbReference type="SAM" id="MobiDB-lite"/>
    </source>
</evidence>
<dbReference type="AlphaFoldDB" id="A0A0E9Q6F8"/>
<proteinExistence type="predicted"/>
<feature type="region of interest" description="Disordered" evidence="1">
    <location>
        <begin position="19"/>
        <end position="43"/>
    </location>
</feature>
<accession>A0A0E9Q6F8</accession>
<protein>
    <submittedName>
        <fullName evidence="2">Uncharacterized protein</fullName>
    </submittedName>
</protein>
<name>A0A0E9Q6F8_ANGAN</name>
<dbReference type="EMBL" id="GBXM01096111">
    <property type="protein sequence ID" value="JAH12466.1"/>
    <property type="molecule type" value="Transcribed_RNA"/>
</dbReference>
<reference evidence="2" key="2">
    <citation type="journal article" date="2015" name="Fish Shellfish Immunol.">
        <title>Early steps in the European eel (Anguilla anguilla)-Vibrio vulnificus interaction in the gills: Role of the RtxA13 toxin.</title>
        <authorList>
            <person name="Callol A."/>
            <person name="Pajuelo D."/>
            <person name="Ebbesson L."/>
            <person name="Teles M."/>
            <person name="MacKenzie S."/>
            <person name="Amaro C."/>
        </authorList>
    </citation>
    <scope>NUCLEOTIDE SEQUENCE</scope>
</reference>
<reference evidence="2" key="1">
    <citation type="submission" date="2014-11" db="EMBL/GenBank/DDBJ databases">
        <authorList>
            <person name="Amaro Gonzalez C."/>
        </authorList>
    </citation>
    <scope>NUCLEOTIDE SEQUENCE</scope>
</reference>
<evidence type="ECO:0000313" key="2">
    <source>
        <dbReference type="EMBL" id="JAH12466.1"/>
    </source>
</evidence>